<accession>A0A382EGC4</accession>
<dbReference type="FunFam" id="1.10.132.20:FF:000001">
    <property type="entry name" value="Ribosome-recycling factor"/>
    <property type="match status" value="1"/>
</dbReference>
<evidence type="ECO:0000256" key="4">
    <source>
        <dbReference type="ARBA" id="ARBA00022917"/>
    </source>
</evidence>
<dbReference type="HAMAP" id="MF_00040">
    <property type="entry name" value="RRF"/>
    <property type="match status" value="1"/>
</dbReference>
<reference evidence="6" key="1">
    <citation type="submission" date="2018-05" db="EMBL/GenBank/DDBJ databases">
        <authorList>
            <person name="Lanie J.A."/>
            <person name="Ng W.-L."/>
            <person name="Kazmierczak K.M."/>
            <person name="Andrzejewski T.M."/>
            <person name="Davidsen T.M."/>
            <person name="Wayne K.J."/>
            <person name="Tettelin H."/>
            <person name="Glass J.I."/>
            <person name="Rusch D."/>
            <person name="Podicherti R."/>
            <person name="Tsui H.-C.T."/>
            <person name="Winkler M.E."/>
        </authorList>
    </citation>
    <scope>NUCLEOTIDE SEQUENCE</scope>
</reference>
<dbReference type="InterPro" id="IPR036191">
    <property type="entry name" value="RRF_sf"/>
</dbReference>
<dbReference type="SUPFAM" id="SSF55194">
    <property type="entry name" value="Ribosome recycling factor, RRF"/>
    <property type="match status" value="1"/>
</dbReference>
<keyword evidence="4" id="KW-0648">Protein biosynthesis</keyword>
<dbReference type="EMBL" id="UINC01044241">
    <property type="protein sequence ID" value="SVB49429.1"/>
    <property type="molecule type" value="Genomic_DNA"/>
</dbReference>
<dbReference type="Gene3D" id="1.10.132.20">
    <property type="entry name" value="Ribosome-recycling factor"/>
    <property type="match status" value="1"/>
</dbReference>
<dbReference type="GO" id="GO:0002184">
    <property type="term" value="P:cytoplasmic translational termination"/>
    <property type="evidence" value="ECO:0007669"/>
    <property type="project" value="TreeGrafter"/>
</dbReference>
<dbReference type="PANTHER" id="PTHR20982">
    <property type="entry name" value="RIBOSOME RECYCLING FACTOR"/>
    <property type="match status" value="1"/>
</dbReference>
<sequence>MIEDIISDAKNRMLKSIESLKSEMAKIRTGRAHPSLLEQIKINYYGTDTALNQLASINIIDSRTLGVNAYDKGSIPDIEKGIMNADLGLNPVTTGDLIRVPLPSLTEETRKDLIKIVRAEAEQSRVAIRNIRRDANSSCKNLVKEKIISDDDERKAEGRIQKLTDEHVVIVEKSLEKKEAEMLEI</sequence>
<gene>
    <name evidence="6" type="ORF">METZ01_LOCUS202283</name>
</gene>
<dbReference type="GO" id="GO:0043023">
    <property type="term" value="F:ribosomal large subunit binding"/>
    <property type="evidence" value="ECO:0007669"/>
    <property type="project" value="TreeGrafter"/>
</dbReference>
<dbReference type="InterPro" id="IPR002661">
    <property type="entry name" value="Ribosome_recyc_fac"/>
</dbReference>
<dbReference type="InterPro" id="IPR023584">
    <property type="entry name" value="Ribosome_recyc_fac_dom"/>
</dbReference>
<name>A0A382EGC4_9ZZZZ</name>
<dbReference type="AlphaFoldDB" id="A0A382EGC4"/>
<evidence type="ECO:0000256" key="1">
    <source>
        <dbReference type="ARBA" id="ARBA00004496"/>
    </source>
</evidence>
<evidence type="ECO:0000256" key="3">
    <source>
        <dbReference type="ARBA" id="ARBA00022490"/>
    </source>
</evidence>
<dbReference type="GO" id="GO:0005829">
    <property type="term" value="C:cytosol"/>
    <property type="evidence" value="ECO:0007669"/>
    <property type="project" value="GOC"/>
</dbReference>
<dbReference type="PANTHER" id="PTHR20982:SF3">
    <property type="entry name" value="MITOCHONDRIAL RIBOSOME RECYCLING FACTOR PSEUDO 1"/>
    <property type="match status" value="1"/>
</dbReference>
<dbReference type="NCBIfam" id="TIGR00496">
    <property type="entry name" value="frr"/>
    <property type="match status" value="1"/>
</dbReference>
<comment type="subcellular location">
    <subcellularLocation>
        <location evidence="1">Cytoplasm</location>
    </subcellularLocation>
</comment>
<feature type="domain" description="Ribosome recycling factor" evidence="5">
    <location>
        <begin position="20"/>
        <end position="183"/>
    </location>
</feature>
<evidence type="ECO:0000256" key="2">
    <source>
        <dbReference type="ARBA" id="ARBA00005912"/>
    </source>
</evidence>
<dbReference type="CDD" id="cd00520">
    <property type="entry name" value="RRF"/>
    <property type="match status" value="1"/>
</dbReference>
<comment type="similarity">
    <text evidence="2">Belongs to the RRF family.</text>
</comment>
<organism evidence="6">
    <name type="scientific">marine metagenome</name>
    <dbReference type="NCBI Taxonomy" id="408172"/>
    <lineage>
        <taxon>unclassified sequences</taxon>
        <taxon>metagenomes</taxon>
        <taxon>ecological metagenomes</taxon>
    </lineage>
</organism>
<dbReference type="Gene3D" id="3.30.1360.40">
    <property type="match status" value="1"/>
</dbReference>
<dbReference type="Pfam" id="PF01765">
    <property type="entry name" value="RRF"/>
    <property type="match status" value="1"/>
</dbReference>
<proteinExistence type="inferred from homology"/>
<keyword evidence="3" id="KW-0963">Cytoplasm</keyword>
<dbReference type="FunFam" id="3.30.1360.40:FF:000001">
    <property type="entry name" value="Ribosome-recycling factor"/>
    <property type="match status" value="1"/>
</dbReference>
<evidence type="ECO:0000313" key="6">
    <source>
        <dbReference type="EMBL" id="SVB49429.1"/>
    </source>
</evidence>
<evidence type="ECO:0000259" key="5">
    <source>
        <dbReference type="Pfam" id="PF01765"/>
    </source>
</evidence>
<protein>
    <recommendedName>
        <fullName evidence="5">Ribosome recycling factor domain-containing protein</fullName>
    </recommendedName>
</protein>